<keyword evidence="3 7" id="KW-0812">Transmembrane</keyword>
<gene>
    <name evidence="9" type="ORF">E3T39_06720</name>
</gene>
<dbReference type="RefSeq" id="WP_134513917.1">
    <property type="nucleotide sequence ID" value="NZ_SOHJ01000004.1"/>
</dbReference>
<protein>
    <submittedName>
        <fullName evidence="9">PLDc_N domain-containing protein</fullName>
    </submittedName>
</protein>
<keyword evidence="10" id="KW-1185">Reference proteome</keyword>
<evidence type="ECO:0000313" key="10">
    <source>
        <dbReference type="Proteomes" id="UP000298170"/>
    </source>
</evidence>
<dbReference type="EMBL" id="SOHJ01000004">
    <property type="protein sequence ID" value="TFD61716.1"/>
    <property type="molecule type" value="Genomic_DNA"/>
</dbReference>
<evidence type="ECO:0000256" key="4">
    <source>
        <dbReference type="ARBA" id="ARBA00022989"/>
    </source>
</evidence>
<name>A0A4R9AHF4_9MICO</name>
<evidence type="ECO:0000256" key="1">
    <source>
        <dbReference type="ARBA" id="ARBA00004651"/>
    </source>
</evidence>
<feature type="transmembrane region" description="Helical" evidence="7">
    <location>
        <begin position="39"/>
        <end position="57"/>
    </location>
</feature>
<proteinExistence type="predicted"/>
<reference evidence="9 10" key="1">
    <citation type="submission" date="2019-03" db="EMBL/GenBank/DDBJ databases">
        <title>Genomics of glacier-inhabiting Cryobacterium strains.</title>
        <authorList>
            <person name="Liu Q."/>
            <person name="Xin Y.-H."/>
        </authorList>
    </citation>
    <scope>NUCLEOTIDE SEQUENCE [LARGE SCALE GENOMIC DNA]</scope>
    <source>
        <strain evidence="9 10">Sr39</strain>
    </source>
</reference>
<evidence type="ECO:0000256" key="3">
    <source>
        <dbReference type="ARBA" id="ARBA00022692"/>
    </source>
</evidence>
<evidence type="ECO:0000256" key="6">
    <source>
        <dbReference type="SAM" id="MobiDB-lite"/>
    </source>
</evidence>
<dbReference type="GO" id="GO:0005886">
    <property type="term" value="C:plasma membrane"/>
    <property type="evidence" value="ECO:0007669"/>
    <property type="project" value="UniProtKB-SubCell"/>
</dbReference>
<evidence type="ECO:0000313" key="9">
    <source>
        <dbReference type="EMBL" id="TFD61716.1"/>
    </source>
</evidence>
<dbReference type="InterPro" id="IPR027379">
    <property type="entry name" value="CLS_N"/>
</dbReference>
<feature type="region of interest" description="Disordered" evidence="6">
    <location>
        <begin position="88"/>
        <end position="163"/>
    </location>
</feature>
<dbReference type="Proteomes" id="UP000298170">
    <property type="component" value="Unassembled WGS sequence"/>
</dbReference>
<evidence type="ECO:0000259" key="8">
    <source>
        <dbReference type="Pfam" id="PF13396"/>
    </source>
</evidence>
<keyword evidence="2" id="KW-1003">Cell membrane</keyword>
<evidence type="ECO:0000256" key="7">
    <source>
        <dbReference type="SAM" id="Phobius"/>
    </source>
</evidence>
<evidence type="ECO:0000256" key="2">
    <source>
        <dbReference type="ARBA" id="ARBA00022475"/>
    </source>
</evidence>
<keyword evidence="5 7" id="KW-0472">Membrane</keyword>
<feature type="domain" description="Cardiolipin synthase N-terminal" evidence="8">
    <location>
        <begin position="14"/>
        <end position="58"/>
    </location>
</feature>
<comment type="caution">
    <text evidence="9">The sequence shown here is derived from an EMBL/GenBank/DDBJ whole genome shotgun (WGS) entry which is preliminary data.</text>
</comment>
<organism evidence="9 10">
    <name type="scientific">Cryobacterium suzukii</name>
    <dbReference type="NCBI Taxonomy" id="1259198"/>
    <lineage>
        <taxon>Bacteria</taxon>
        <taxon>Bacillati</taxon>
        <taxon>Actinomycetota</taxon>
        <taxon>Actinomycetes</taxon>
        <taxon>Micrococcales</taxon>
        <taxon>Microbacteriaceae</taxon>
        <taxon>Cryobacterium</taxon>
    </lineage>
</organism>
<evidence type="ECO:0000256" key="5">
    <source>
        <dbReference type="ARBA" id="ARBA00023136"/>
    </source>
</evidence>
<keyword evidence="4 7" id="KW-1133">Transmembrane helix</keyword>
<feature type="compositionally biased region" description="Basic and acidic residues" evidence="6">
    <location>
        <begin position="114"/>
        <end position="137"/>
    </location>
</feature>
<comment type="subcellular location">
    <subcellularLocation>
        <location evidence="1">Cell membrane</location>
        <topology evidence="1">Multi-pass membrane protein</topology>
    </subcellularLocation>
</comment>
<dbReference type="OrthoDB" id="3298527at2"/>
<dbReference type="Pfam" id="PF13396">
    <property type="entry name" value="PLDc_N"/>
    <property type="match status" value="1"/>
</dbReference>
<sequence length="163" mass="17826">MPKLLIGLGLALVILTVYTLVDCAVFDRKRIRGLPRWVWIFVIVLVPLIGPLLWLLVGHGRSTPTTRSFRSVAPDDDLDFLRGLNGGGLNGGGIDGGGIDGGNAKSDSGQNRPFNEKDQQDRIRRMEQDLADLDKNDPTPGETTKKKKKNEPGEGEQPGRRDA</sequence>
<dbReference type="AlphaFoldDB" id="A0A4R9AHF4"/>
<accession>A0A4R9AHF4</accession>
<feature type="compositionally biased region" description="Gly residues" evidence="6">
    <location>
        <begin position="88"/>
        <end position="101"/>
    </location>
</feature>